<dbReference type="Proteomes" id="UP000268033">
    <property type="component" value="Unassembled WGS sequence"/>
</dbReference>
<name>A0A3N1PTD1_9GAMM</name>
<evidence type="ECO:0000313" key="2">
    <source>
        <dbReference type="Proteomes" id="UP000268033"/>
    </source>
</evidence>
<protein>
    <submittedName>
        <fullName evidence="1">Uncharacterized protein</fullName>
    </submittedName>
</protein>
<comment type="caution">
    <text evidence="1">The sequence shown here is derived from an EMBL/GenBank/DDBJ whole genome shotgun (WGS) entry which is preliminary data.</text>
</comment>
<reference evidence="1 2" key="1">
    <citation type="submission" date="2018-11" db="EMBL/GenBank/DDBJ databases">
        <title>Genomic Encyclopedia of Type Strains, Phase IV (KMG-IV): sequencing the most valuable type-strain genomes for metagenomic binning, comparative biology and taxonomic classification.</title>
        <authorList>
            <person name="Goeker M."/>
        </authorList>
    </citation>
    <scope>NUCLEOTIDE SEQUENCE [LARGE SCALE GENOMIC DNA]</scope>
    <source>
        <strain evidence="1 2">DSM 21945</strain>
    </source>
</reference>
<accession>A0A3N1PTD1</accession>
<proteinExistence type="predicted"/>
<dbReference type="EMBL" id="RJUL01000002">
    <property type="protein sequence ID" value="ROQ29990.1"/>
    <property type="molecule type" value="Genomic_DNA"/>
</dbReference>
<organism evidence="1 2">
    <name type="scientific">Gallaecimonas pentaromativorans</name>
    <dbReference type="NCBI Taxonomy" id="584787"/>
    <lineage>
        <taxon>Bacteria</taxon>
        <taxon>Pseudomonadati</taxon>
        <taxon>Pseudomonadota</taxon>
        <taxon>Gammaproteobacteria</taxon>
        <taxon>Enterobacterales</taxon>
        <taxon>Gallaecimonadaceae</taxon>
        <taxon>Gallaecimonas</taxon>
    </lineage>
</organism>
<evidence type="ECO:0000313" key="1">
    <source>
        <dbReference type="EMBL" id="ROQ29990.1"/>
    </source>
</evidence>
<keyword evidence="2" id="KW-1185">Reference proteome</keyword>
<gene>
    <name evidence="1" type="ORF">EDC28_102369</name>
</gene>
<sequence>MASVMCKLDSAGSNAIISNDECPRSGPQSAALAVQPSGAMDGSAMVLTRQVVEAILTLKAAAKASACAGPAAE</sequence>
<dbReference type="AlphaFoldDB" id="A0A3N1PTD1"/>